<dbReference type="EMBL" id="JAINWA010000001">
    <property type="protein sequence ID" value="MCD1653776.1"/>
    <property type="molecule type" value="Genomic_DNA"/>
</dbReference>
<dbReference type="GO" id="GO:0016020">
    <property type="term" value="C:membrane"/>
    <property type="evidence" value="ECO:0007669"/>
    <property type="project" value="TreeGrafter"/>
</dbReference>
<dbReference type="InterPro" id="IPR010721">
    <property type="entry name" value="UstE-like"/>
</dbReference>
<dbReference type="Pfam" id="PF06966">
    <property type="entry name" value="DUF1295"/>
    <property type="match status" value="1"/>
</dbReference>
<keyword evidence="1" id="KW-0812">Transmembrane</keyword>
<dbReference type="PANTHER" id="PTHR32251:SF17">
    <property type="entry name" value="STEROID 5-ALPHA REDUCTASE C-TERMINAL DOMAIN-CONTAINING PROTEIN"/>
    <property type="match status" value="1"/>
</dbReference>
<name>A0AAE3EFZ6_9SPIR</name>
<dbReference type="PANTHER" id="PTHR32251">
    <property type="entry name" value="3-OXO-5-ALPHA-STEROID 4-DEHYDROGENASE"/>
    <property type="match status" value="1"/>
</dbReference>
<feature type="transmembrane region" description="Helical" evidence="1">
    <location>
        <begin position="97"/>
        <end position="118"/>
    </location>
</feature>
<reference evidence="2" key="1">
    <citation type="submission" date="2021-08" db="EMBL/GenBank/DDBJ databases">
        <title>Comparative analyses of Brucepasteria parasyntrophica and Teretinema zuelzerae.</title>
        <authorList>
            <person name="Song Y."/>
            <person name="Brune A."/>
        </authorList>
    </citation>
    <scope>NUCLEOTIDE SEQUENCE</scope>
    <source>
        <strain evidence="2">DSM 1903</strain>
    </source>
</reference>
<keyword evidence="3" id="KW-1185">Reference proteome</keyword>
<dbReference type="Gene3D" id="1.20.120.1630">
    <property type="match status" value="1"/>
</dbReference>
<gene>
    <name evidence="2" type="ORF">K7J14_03565</name>
</gene>
<dbReference type="RefSeq" id="WP_230753199.1">
    <property type="nucleotide sequence ID" value="NZ_JAINWA010000001.1"/>
</dbReference>
<comment type="caution">
    <text evidence="2">The sequence shown here is derived from an EMBL/GenBank/DDBJ whole genome shotgun (WGS) entry which is preliminary data.</text>
</comment>
<protein>
    <submittedName>
        <fullName evidence="2">DUF1295 domain-containing protein</fullName>
    </submittedName>
</protein>
<dbReference type="AlphaFoldDB" id="A0AAE3EFZ6"/>
<dbReference type="Proteomes" id="UP001198163">
    <property type="component" value="Unassembled WGS sequence"/>
</dbReference>
<feature type="transmembrane region" description="Helical" evidence="1">
    <location>
        <begin position="130"/>
        <end position="148"/>
    </location>
</feature>
<evidence type="ECO:0000313" key="3">
    <source>
        <dbReference type="Proteomes" id="UP001198163"/>
    </source>
</evidence>
<feature type="transmembrane region" description="Helical" evidence="1">
    <location>
        <begin position="56"/>
        <end position="76"/>
    </location>
</feature>
<keyword evidence="1" id="KW-1133">Transmembrane helix</keyword>
<evidence type="ECO:0000256" key="1">
    <source>
        <dbReference type="SAM" id="Phobius"/>
    </source>
</evidence>
<accession>A0AAE3EFZ6</accession>
<proteinExistence type="predicted"/>
<keyword evidence="1" id="KW-0472">Membrane</keyword>
<evidence type="ECO:0000313" key="2">
    <source>
        <dbReference type="EMBL" id="MCD1653776.1"/>
    </source>
</evidence>
<feature type="transmembrane region" description="Helical" evidence="1">
    <location>
        <begin position="6"/>
        <end position="24"/>
    </location>
</feature>
<sequence>MTVLQMLMTSLAANGLFFILALALKTDVFTDITYSMTFVVLTAIVFFSSGNASLPQVLTAVLVVLWGLRLGAYLFSRILRMKVDHRFDDKRDSFIRFGSFWLLQAVTVWLVMLPIRGILADPLAAELPPAAWIAFPLALAALLFETVADAQKSRFKFSPEGKDSFMRTGLWKYSRHPNYFGEIVFWWALSIPGIFLFRGAELLAFIGPVAITVLILFVSGIPLLENSAEKKWGSDPDWLSYKRRTSLFFPLPPAKE</sequence>
<feature type="transmembrane region" description="Helical" evidence="1">
    <location>
        <begin position="31"/>
        <end position="50"/>
    </location>
</feature>
<organism evidence="2 3">
    <name type="scientific">Teretinema zuelzerae</name>
    <dbReference type="NCBI Taxonomy" id="156"/>
    <lineage>
        <taxon>Bacteria</taxon>
        <taxon>Pseudomonadati</taxon>
        <taxon>Spirochaetota</taxon>
        <taxon>Spirochaetia</taxon>
        <taxon>Spirochaetales</taxon>
        <taxon>Treponemataceae</taxon>
        <taxon>Teretinema</taxon>
    </lineage>
</organism>
<feature type="transmembrane region" description="Helical" evidence="1">
    <location>
        <begin position="179"/>
        <end position="197"/>
    </location>
</feature>
<dbReference type="PROSITE" id="PS50244">
    <property type="entry name" value="S5A_REDUCTASE"/>
    <property type="match status" value="1"/>
</dbReference>
<feature type="transmembrane region" description="Helical" evidence="1">
    <location>
        <begin position="203"/>
        <end position="224"/>
    </location>
</feature>